<dbReference type="InterPro" id="IPR050406">
    <property type="entry name" value="FGGY_Carb_Kinase"/>
</dbReference>
<feature type="domain" description="Carbohydrate kinase FGGY N-terminal" evidence="4">
    <location>
        <begin position="15"/>
        <end position="189"/>
    </location>
</feature>
<protein>
    <submittedName>
        <fullName evidence="5">Xylulokinase</fullName>
    </submittedName>
</protein>
<dbReference type="InterPro" id="IPR018483">
    <property type="entry name" value="Carb_kinase_FGGY_CS"/>
</dbReference>
<organism evidence="5 6">
    <name type="scientific">Pseudooceanicola lipolyticus</name>
    <dbReference type="NCBI Taxonomy" id="2029104"/>
    <lineage>
        <taxon>Bacteria</taxon>
        <taxon>Pseudomonadati</taxon>
        <taxon>Pseudomonadota</taxon>
        <taxon>Alphaproteobacteria</taxon>
        <taxon>Rhodobacterales</taxon>
        <taxon>Paracoccaceae</taxon>
        <taxon>Pseudooceanicola</taxon>
    </lineage>
</organism>
<comment type="caution">
    <text evidence="5">The sequence shown here is derived from an EMBL/GenBank/DDBJ whole genome shotgun (WGS) entry which is preliminary data.</text>
</comment>
<dbReference type="GO" id="GO:0005975">
    <property type="term" value="P:carbohydrate metabolic process"/>
    <property type="evidence" value="ECO:0007669"/>
    <property type="project" value="InterPro"/>
</dbReference>
<dbReference type="SUPFAM" id="SSF53067">
    <property type="entry name" value="Actin-like ATPase domain"/>
    <property type="match status" value="1"/>
</dbReference>
<evidence type="ECO:0000256" key="3">
    <source>
        <dbReference type="ARBA" id="ARBA00022777"/>
    </source>
</evidence>
<gene>
    <name evidence="5" type="ORF">CVM52_26300</name>
</gene>
<keyword evidence="6" id="KW-1185">Reference proteome</keyword>
<feature type="non-terminal residue" evidence="5">
    <location>
        <position position="1"/>
    </location>
</feature>
<dbReference type="PANTHER" id="PTHR43095:SF6">
    <property type="entry name" value="XYLULOSE KINASE"/>
    <property type="match status" value="1"/>
</dbReference>
<accession>A0A2M8IT06</accession>
<dbReference type="GO" id="GO:0016773">
    <property type="term" value="F:phosphotransferase activity, alcohol group as acceptor"/>
    <property type="evidence" value="ECO:0007669"/>
    <property type="project" value="InterPro"/>
</dbReference>
<keyword evidence="3 5" id="KW-0418">Kinase</keyword>
<evidence type="ECO:0000256" key="1">
    <source>
        <dbReference type="ARBA" id="ARBA00009156"/>
    </source>
</evidence>
<dbReference type="RefSeq" id="WP_240621093.1">
    <property type="nucleotide sequence ID" value="NZ_PGTB01000413.1"/>
</dbReference>
<dbReference type="Gene3D" id="3.30.420.40">
    <property type="match status" value="1"/>
</dbReference>
<dbReference type="Proteomes" id="UP000231553">
    <property type="component" value="Unassembled WGS sequence"/>
</dbReference>
<proteinExistence type="inferred from homology"/>
<dbReference type="AlphaFoldDB" id="A0A2M8IT06"/>
<dbReference type="InterPro" id="IPR018484">
    <property type="entry name" value="FGGY_N"/>
</dbReference>
<reference evidence="5 6" key="1">
    <citation type="journal article" date="2018" name="Int. J. Syst. Evol. Microbiol.">
        <title>Pseudooceanicola lipolyticus sp. nov., a marine alphaproteobacterium, reclassification of Oceanicola flagellatus as Pseudooceanicola flagellatus comb. nov. and emended description of the genus Pseudooceanicola.</title>
        <authorList>
            <person name="Huang M.-M."/>
            <person name="Guo L.-L."/>
            <person name="Wu Y.-H."/>
            <person name="Lai Q.-L."/>
            <person name="Shao Z.-Z."/>
            <person name="Wang C.-S."/>
            <person name="Wu M."/>
            <person name="Xu X.-W."/>
        </authorList>
    </citation>
    <scope>NUCLEOTIDE SEQUENCE [LARGE SCALE GENOMIC DNA]</scope>
    <source>
        <strain evidence="5 6">157</strain>
    </source>
</reference>
<dbReference type="PROSITE" id="PS00933">
    <property type="entry name" value="FGGY_KINASES_1"/>
    <property type="match status" value="1"/>
</dbReference>
<sequence>AALRELAAKAPDAIARLKGIGLSGQMHGATLLDEAGAVLRPCLLWNDTRSHDQAARLDELPAFRALSGNIVFPGFTAPKVLWVAEHEPEIFARTAKVLLPKDYLSYWLTGRMVSDMSDSAGTAWLDVGKRAWSPELLQHSGMRDDQMPELLEGTGLVGPLRGDLAAELGLPDGVQVVAGGGDNAASACGAPAISPACRARCILSAPISCTALNG</sequence>
<dbReference type="EMBL" id="PGTB01000413">
    <property type="protein sequence ID" value="PJE28069.1"/>
    <property type="molecule type" value="Genomic_DNA"/>
</dbReference>
<dbReference type="GO" id="GO:0016301">
    <property type="term" value="F:kinase activity"/>
    <property type="evidence" value="ECO:0007669"/>
    <property type="project" value="UniProtKB-KW"/>
</dbReference>
<feature type="non-terminal residue" evidence="5">
    <location>
        <position position="214"/>
    </location>
</feature>
<evidence type="ECO:0000256" key="2">
    <source>
        <dbReference type="ARBA" id="ARBA00022679"/>
    </source>
</evidence>
<dbReference type="PANTHER" id="PTHR43095">
    <property type="entry name" value="SUGAR KINASE"/>
    <property type="match status" value="1"/>
</dbReference>
<evidence type="ECO:0000259" key="4">
    <source>
        <dbReference type="Pfam" id="PF00370"/>
    </source>
</evidence>
<keyword evidence="2" id="KW-0808">Transferase</keyword>
<dbReference type="InterPro" id="IPR043129">
    <property type="entry name" value="ATPase_NBD"/>
</dbReference>
<evidence type="ECO:0000313" key="6">
    <source>
        <dbReference type="Proteomes" id="UP000231553"/>
    </source>
</evidence>
<evidence type="ECO:0000313" key="5">
    <source>
        <dbReference type="EMBL" id="PJE28069.1"/>
    </source>
</evidence>
<dbReference type="Pfam" id="PF00370">
    <property type="entry name" value="FGGY_N"/>
    <property type="match status" value="1"/>
</dbReference>
<comment type="similarity">
    <text evidence="1">Belongs to the FGGY kinase family.</text>
</comment>
<name>A0A2M8IT06_9RHOB</name>